<evidence type="ECO:0000256" key="2">
    <source>
        <dbReference type="ARBA" id="ARBA00022795"/>
    </source>
</evidence>
<dbReference type="Gene3D" id="2.30.290.10">
    <property type="entry name" value="BH3618-like"/>
    <property type="match status" value="1"/>
</dbReference>
<evidence type="ECO:0000256" key="4">
    <source>
        <dbReference type="HAMAP-Rule" id="MF_01185"/>
    </source>
</evidence>
<evidence type="ECO:0000313" key="5">
    <source>
        <dbReference type="EMBL" id="EHM10254.1"/>
    </source>
</evidence>
<dbReference type="eggNOG" id="COG1699">
    <property type="taxonomic scope" value="Bacteria"/>
</dbReference>
<dbReference type="GO" id="GO:0044780">
    <property type="term" value="P:bacterial-type flagellum assembly"/>
    <property type="evidence" value="ECO:0007669"/>
    <property type="project" value="UniProtKB-UniRule"/>
</dbReference>
<keyword evidence="6" id="KW-1185">Reference proteome</keyword>
<dbReference type="PANTHER" id="PTHR39190">
    <property type="entry name" value="FLAGELLAR ASSEMBLY FACTOR FLIW"/>
    <property type="match status" value="1"/>
</dbReference>
<keyword evidence="1 4" id="KW-0963">Cytoplasm</keyword>
<dbReference type="STRING" id="926567.TheveDRAFT_1130"/>
<comment type="similarity">
    <text evidence="4">Belongs to the FliW family.</text>
</comment>
<dbReference type="InterPro" id="IPR024046">
    <property type="entry name" value="Flagellar_assmbl_FliW_dom_sf"/>
</dbReference>
<name>H0USG5_9BACT</name>
<evidence type="ECO:0000256" key="3">
    <source>
        <dbReference type="ARBA" id="ARBA00022845"/>
    </source>
</evidence>
<keyword evidence="4" id="KW-0143">Chaperone</keyword>
<reference evidence="5 6" key="1">
    <citation type="submission" date="2011-10" db="EMBL/GenBank/DDBJ databases">
        <title>The Noncontiguous Finished genome of Thermanaerovibrio velox DSM 12556.</title>
        <authorList>
            <consortium name="US DOE Joint Genome Institute (JGI-PGF)"/>
            <person name="Lucas S."/>
            <person name="Copeland A."/>
            <person name="Lapidus A."/>
            <person name="Glavina del Rio T."/>
            <person name="Dalin E."/>
            <person name="Tice H."/>
            <person name="Bruce D."/>
            <person name="Goodwin L."/>
            <person name="Pitluck S."/>
            <person name="Peters L."/>
            <person name="Mikhailova N."/>
            <person name="Teshima H."/>
            <person name="Kyrpides N."/>
            <person name="Mavromatis K."/>
            <person name="Ivanova N."/>
            <person name="Markowitz V."/>
            <person name="Cheng J.-F."/>
            <person name="Hugenholtz P."/>
            <person name="Woyke T."/>
            <person name="Wu D."/>
            <person name="Spring S."/>
            <person name="Brambilla E.-M."/>
            <person name="Klenk H.-P."/>
            <person name="Eisen J.A."/>
        </authorList>
    </citation>
    <scope>NUCLEOTIDE SEQUENCE [LARGE SCALE GENOMIC DNA]</scope>
    <source>
        <strain evidence="5 6">DSM 12556</strain>
    </source>
</reference>
<comment type="subcellular location">
    <subcellularLocation>
        <location evidence="4">Cytoplasm</location>
    </subcellularLocation>
</comment>
<sequence length="159" mass="17719">MSEMRRFETSRFGLLEVGDDAVIRFPQGIPAFEEHKEWAFVGEDESPIKWLQSLVDGDVALPVCPPELVFPGYRAEVTGEDLEVIEASSEDELGIMVVLTIPGDVRQMTANLRAPLVFNHLKRLGCQVILKNDDYPIRYRVFGDPEGAEGEPGSLREGS</sequence>
<dbReference type="AlphaFoldDB" id="H0USG5"/>
<dbReference type="GO" id="GO:0006417">
    <property type="term" value="P:regulation of translation"/>
    <property type="evidence" value="ECO:0007669"/>
    <property type="project" value="UniProtKB-KW"/>
</dbReference>
<keyword evidence="3 4" id="KW-0810">Translation regulation</keyword>
<organism evidence="5 6">
    <name type="scientific">Thermanaerovibrio velox DSM 12556</name>
    <dbReference type="NCBI Taxonomy" id="926567"/>
    <lineage>
        <taxon>Bacteria</taxon>
        <taxon>Thermotogati</taxon>
        <taxon>Synergistota</taxon>
        <taxon>Synergistia</taxon>
        <taxon>Synergistales</taxon>
        <taxon>Synergistaceae</taxon>
        <taxon>Thermanaerovibrio</taxon>
    </lineage>
</organism>
<dbReference type="PANTHER" id="PTHR39190:SF1">
    <property type="entry name" value="FLAGELLAR ASSEMBLY FACTOR FLIW"/>
    <property type="match status" value="1"/>
</dbReference>
<dbReference type="InterPro" id="IPR003775">
    <property type="entry name" value="Flagellar_assembly_factor_FliW"/>
</dbReference>
<dbReference type="HAMAP" id="MF_01185">
    <property type="entry name" value="FliW"/>
    <property type="match status" value="1"/>
</dbReference>
<gene>
    <name evidence="4" type="primary">fliW</name>
    <name evidence="5" type="ORF">TheveDRAFT_1130</name>
</gene>
<comment type="function">
    <text evidence="4">Acts as an anti-CsrA protein, binds CsrA and prevents it from repressing translation of its target genes, one of which is flagellin. Binds to flagellin and participates in the assembly of the flagellum.</text>
</comment>
<dbReference type="EMBL" id="CM001377">
    <property type="protein sequence ID" value="EHM10254.1"/>
    <property type="molecule type" value="Genomic_DNA"/>
</dbReference>
<dbReference type="GO" id="GO:0005737">
    <property type="term" value="C:cytoplasm"/>
    <property type="evidence" value="ECO:0007669"/>
    <property type="project" value="UniProtKB-SubCell"/>
</dbReference>
<accession>H0USG5</accession>
<protein>
    <recommendedName>
        <fullName evidence="4">Flagellar assembly factor FliW</fullName>
    </recommendedName>
</protein>
<evidence type="ECO:0000313" key="6">
    <source>
        <dbReference type="Proteomes" id="UP000005730"/>
    </source>
</evidence>
<proteinExistence type="inferred from homology"/>
<dbReference type="HOGENOM" id="CLU_112356_0_0_0"/>
<dbReference type="Proteomes" id="UP000005730">
    <property type="component" value="Chromosome"/>
</dbReference>
<dbReference type="Pfam" id="PF02623">
    <property type="entry name" value="FliW"/>
    <property type="match status" value="1"/>
</dbReference>
<keyword evidence="2 4" id="KW-1005">Bacterial flagellum biogenesis</keyword>
<comment type="subunit">
    <text evidence="4">Interacts with translational regulator CsrA and flagellin(s).</text>
</comment>
<evidence type="ECO:0000256" key="1">
    <source>
        <dbReference type="ARBA" id="ARBA00022490"/>
    </source>
</evidence>
<dbReference type="SUPFAM" id="SSF141457">
    <property type="entry name" value="BH3618-like"/>
    <property type="match status" value="1"/>
</dbReference>